<dbReference type="EMBL" id="CP090035">
    <property type="protein sequence ID" value="UPK97594.1"/>
    <property type="molecule type" value="Genomic_DNA"/>
</dbReference>
<dbReference type="Proteomes" id="UP000830768">
    <property type="component" value="Chromosome 6"/>
</dbReference>
<protein>
    <submittedName>
        <fullName evidence="1">Uncharacterized protein</fullName>
    </submittedName>
</protein>
<sequence>MLRCPTSSDGNPSPSRLIDRRRSHLADTIISTDISTNASSSHLDGFRHPGVTLRRCTDISPGFGRCDRHDRVSPNITIFAMASFSSQPSFHLCPDFNIPPPPGGHLELGSVLRGLDFNSVYSPLDAGDAVEIPDAQLKPISEKTGFSRTLKELRGVEGSIWAKIFGSDGLGAMFSFLRKRENDETLTVKKLLVQYFIPTPEYMKKALEIDNVALHINTTKRKKPVYLVTGLMWTEGAKLSKVQSSRSKASGQAAATDPHSATTGGASGAYEGEESFSSSFDGATPFILGIRVRKIWWGRDGVRLEEEDIVGATLGDSKEMNEGVLDGLRYADDEIVNAAGQNIVDESQLGEVDPVTWILP</sequence>
<name>A0ACD3Z8M1_FUSSC</name>
<evidence type="ECO:0000313" key="2">
    <source>
        <dbReference type="Proteomes" id="UP000830768"/>
    </source>
</evidence>
<proteinExistence type="predicted"/>
<evidence type="ECO:0000313" key="1">
    <source>
        <dbReference type="EMBL" id="UPK97594.1"/>
    </source>
</evidence>
<keyword evidence="2" id="KW-1185">Reference proteome</keyword>
<gene>
    <name evidence="1" type="ORF">LCI18_008529</name>
</gene>
<organism evidence="1 2">
    <name type="scientific">Fusarium solani subsp. cucurbitae</name>
    <name type="common">Neocosmosporum cucurbitae</name>
    <dbReference type="NCBI Taxonomy" id="2747967"/>
    <lineage>
        <taxon>Eukaryota</taxon>
        <taxon>Fungi</taxon>
        <taxon>Dikarya</taxon>
        <taxon>Ascomycota</taxon>
        <taxon>Pezizomycotina</taxon>
        <taxon>Sordariomycetes</taxon>
        <taxon>Hypocreomycetidae</taxon>
        <taxon>Hypocreales</taxon>
        <taxon>Nectriaceae</taxon>
        <taxon>Fusarium</taxon>
        <taxon>Fusarium solani species complex</taxon>
    </lineage>
</organism>
<reference evidence="1" key="1">
    <citation type="submission" date="2021-11" db="EMBL/GenBank/DDBJ databases">
        <title>Fusarium solani-melongenae Genome sequencing and assembly.</title>
        <authorList>
            <person name="Xie S."/>
            <person name="Huang L."/>
            <person name="Zhang X."/>
        </authorList>
    </citation>
    <scope>NUCLEOTIDE SEQUENCE</scope>
    <source>
        <strain evidence="1">CRI 24-3</strain>
    </source>
</reference>
<accession>A0ACD3Z8M1</accession>